<evidence type="ECO:0000313" key="2">
    <source>
        <dbReference type="EMBL" id="EUA08218.1"/>
    </source>
</evidence>
<sequence length="206" mass="20832">MITTSTPARSPVARTATLSTPHAWPHTPGNASADADSNTYAATADSPLACLVGVRSAHQCTETGSSEIDGCAAQSNSNSRSGPDRDTAARSCSPVTGRATIAPTDNTGKPSPSASSIDTDDAPSAKSGPDADAPRHASTPLPRKRHQYPPSISSAPPPPAGRATRHPTARMHSEPAGDTSASPATPPRQNLVAAAPHGGQSLKGRP</sequence>
<proteinExistence type="predicted"/>
<accession>X7YNX0</accession>
<organism evidence="2">
    <name type="scientific">Mycobacterium xenopi 4042</name>
    <dbReference type="NCBI Taxonomy" id="1299334"/>
    <lineage>
        <taxon>Bacteria</taxon>
        <taxon>Bacillati</taxon>
        <taxon>Actinomycetota</taxon>
        <taxon>Actinomycetes</taxon>
        <taxon>Mycobacteriales</taxon>
        <taxon>Mycobacteriaceae</taxon>
        <taxon>Mycobacterium</taxon>
    </lineage>
</organism>
<feature type="region of interest" description="Disordered" evidence="1">
    <location>
        <begin position="57"/>
        <end position="206"/>
    </location>
</feature>
<dbReference type="EMBL" id="JAOB01000091">
    <property type="protein sequence ID" value="EUA08218.1"/>
    <property type="molecule type" value="Genomic_DNA"/>
</dbReference>
<dbReference type="AlphaFoldDB" id="X7YNX0"/>
<evidence type="ECO:0000256" key="1">
    <source>
        <dbReference type="SAM" id="MobiDB-lite"/>
    </source>
</evidence>
<feature type="compositionally biased region" description="Polar residues" evidence="1">
    <location>
        <begin position="103"/>
        <end position="117"/>
    </location>
</feature>
<name>X7YNX0_MYCXE</name>
<reference evidence="2" key="1">
    <citation type="submission" date="2014-01" db="EMBL/GenBank/DDBJ databases">
        <authorList>
            <person name="Brown-Elliot B."/>
            <person name="Wallace R."/>
            <person name="Lenaerts A."/>
            <person name="Ordway D."/>
            <person name="DeGroote M.A."/>
            <person name="Parker T."/>
            <person name="Sizemore C."/>
            <person name="Tallon L.J."/>
            <person name="Sadzewicz L.K."/>
            <person name="Sengamalay N."/>
            <person name="Fraser C.M."/>
            <person name="Hine E."/>
            <person name="Shefchek K.A."/>
            <person name="Das S.P."/>
            <person name="Tettelin H."/>
        </authorList>
    </citation>
    <scope>NUCLEOTIDE SEQUENCE [LARGE SCALE GENOMIC DNA]</scope>
    <source>
        <strain evidence="2">4042</strain>
    </source>
</reference>
<feature type="region of interest" description="Disordered" evidence="1">
    <location>
        <begin position="1"/>
        <end position="38"/>
    </location>
</feature>
<protein>
    <submittedName>
        <fullName evidence="2">Uncharacterized protein</fullName>
    </submittedName>
</protein>
<comment type="caution">
    <text evidence="2">The sequence shown here is derived from an EMBL/GenBank/DDBJ whole genome shotgun (WGS) entry which is preliminary data.</text>
</comment>
<gene>
    <name evidence="2" type="ORF">I553_4043</name>
</gene>